<protein>
    <submittedName>
        <fullName evidence="1">Uncharacterized protein</fullName>
    </submittedName>
</protein>
<proteinExistence type="predicted"/>
<reference evidence="1 2" key="1">
    <citation type="journal article" date="2023" name="Plant">
        <title>Draft Genome Sequence Resource of CBPPT1, a 'Candidatus Phytoplasma trifolii'-Related Strain Associated with Potato Purple Top Disease in the Columbia Basin, U.S.A.</title>
        <authorList>
            <person name="Wei W."/>
            <person name="Shao J."/>
            <person name="Bottner-Parker K.D."/>
            <person name="Zhao Y."/>
        </authorList>
    </citation>
    <scope>NUCLEOTIDE SEQUENCE [LARGE SCALE GENOMIC DNA]</scope>
    <source>
        <strain evidence="1 2">CBPPT1</strain>
    </source>
</reference>
<accession>A0ABT5L9H3</accession>
<dbReference type="EMBL" id="JANHJP010000010">
    <property type="protein sequence ID" value="MDC9032248.1"/>
    <property type="molecule type" value="Genomic_DNA"/>
</dbReference>
<sequence>MHELIIIKDLGEIEESNEKNIIARIRRLNPQLNQIDLTVESKTSANAAFIKSKEHPGRALVNYTIKKTSSSNNHPNKHTSSSSKITDLNELIIIKDLGEIEESNEKNIIARIRR</sequence>
<dbReference type="RefSeq" id="WP_273585430.1">
    <property type="nucleotide sequence ID" value="NZ_JANHJP010000010.1"/>
</dbReference>
<organism evidence="1 2">
    <name type="scientific">Columbia Basin potato purple top phytoplasma</name>
    <dbReference type="NCBI Taxonomy" id="307134"/>
    <lineage>
        <taxon>Bacteria</taxon>
        <taxon>Bacillati</taxon>
        <taxon>Mycoplasmatota</taxon>
        <taxon>Mollicutes</taxon>
        <taxon>Acholeplasmatales</taxon>
        <taxon>Acholeplasmataceae</taxon>
        <taxon>Candidatus Phytoplasma</taxon>
        <taxon>16SrVI (Clover proliferation group)</taxon>
    </lineage>
</organism>
<evidence type="ECO:0000313" key="2">
    <source>
        <dbReference type="Proteomes" id="UP001221763"/>
    </source>
</evidence>
<gene>
    <name evidence="1" type="ORF">M8044_000471</name>
</gene>
<feature type="non-terminal residue" evidence="1">
    <location>
        <position position="114"/>
    </location>
</feature>
<evidence type="ECO:0000313" key="1">
    <source>
        <dbReference type="EMBL" id="MDC9032248.1"/>
    </source>
</evidence>
<name>A0ABT5L9H3_9MOLU</name>
<comment type="caution">
    <text evidence="1">The sequence shown here is derived from an EMBL/GenBank/DDBJ whole genome shotgun (WGS) entry which is preliminary data.</text>
</comment>
<dbReference type="Proteomes" id="UP001221763">
    <property type="component" value="Unassembled WGS sequence"/>
</dbReference>
<keyword evidence="2" id="KW-1185">Reference proteome</keyword>